<keyword evidence="4" id="KW-1185">Reference proteome</keyword>
<proteinExistence type="predicted"/>
<reference evidence="4" key="2">
    <citation type="journal article" date="2019" name="Int. J. Syst. Evol. Microbiol.">
        <title>The Global Catalogue of Microorganisms (GCM) 10K type strain sequencing project: providing services to taxonomists for standard genome sequencing and annotation.</title>
        <authorList>
            <consortium name="The Broad Institute Genomics Platform"/>
            <consortium name="The Broad Institute Genome Sequencing Center for Infectious Disease"/>
            <person name="Wu L."/>
            <person name="Ma J."/>
        </authorList>
    </citation>
    <scope>NUCLEOTIDE SEQUENCE [LARGE SCALE GENOMIC DNA]</scope>
    <source>
        <strain evidence="4">CGMCC 1.15931</strain>
    </source>
</reference>
<dbReference type="PROSITE" id="PS51257">
    <property type="entry name" value="PROKAR_LIPOPROTEIN"/>
    <property type="match status" value="1"/>
</dbReference>
<dbReference type="RefSeq" id="WP_155471603.1">
    <property type="nucleotide sequence ID" value="NZ_BMKG01000017.1"/>
</dbReference>
<name>A0A6I3SYY2_9BURK</name>
<reference evidence="1" key="4">
    <citation type="submission" date="2024-05" db="EMBL/GenBank/DDBJ databases">
        <authorList>
            <person name="Sun Q."/>
            <person name="Zhou Y."/>
        </authorList>
    </citation>
    <scope>NUCLEOTIDE SEQUENCE</scope>
    <source>
        <strain evidence="1">CGMCC 1.15931</strain>
    </source>
</reference>
<reference evidence="1" key="1">
    <citation type="journal article" date="2014" name="Int. J. Syst. Evol. Microbiol.">
        <title>Complete genome of a new Firmicutes species belonging to the dominant human colonic microbiota ('Ruminococcus bicirculans') reveals two chromosomes and a selective capacity to utilize plant glucans.</title>
        <authorList>
            <consortium name="NISC Comparative Sequencing Program"/>
            <person name="Wegmann U."/>
            <person name="Louis P."/>
            <person name="Goesmann A."/>
            <person name="Henrissat B."/>
            <person name="Duncan S.H."/>
            <person name="Flint H.J."/>
        </authorList>
    </citation>
    <scope>NUCLEOTIDE SEQUENCE</scope>
    <source>
        <strain evidence="1">CGMCC 1.15931</strain>
    </source>
</reference>
<dbReference type="EMBL" id="BMKG01000017">
    <property type="protein sequence ID" value="GGC12617.1"/>
    <property type="molecule type" value="Genomic_DNA"/>
</dbReference>
<reference evidence="2 3" key="3">
    <citation type="submission" date="2019-11" db="EMBL/GenBank/DDBJ databases">
        <title>Type strains purchased from KCTC, JCM and DSMZ.</title>
        <authorList>
            <person name="Lu H."/>
        </authorList>
    </citation>
    <scope>NUCLEOTIDE SEQUENCE [LARGE SCALE GENOMIC DNA]</scope>
    <source>
        <strain evidence="2 3">KCTC 52429</strain>
    </source>
</reference>
<organism evidence="2 3">
    <name type="scientific">Pseudoduganella buxea</name>
    <dbReference type="NCBI Taxonomy" id="1949069"/>
    <lineage>
        <taxon>Bacteria</taxon>
        <taxon>Pseudomonadati</taxon>
        <taxon>Pseudomonadota</taxon>
        <taxon>Betaproteobacteria</taxon>
        <taxon>Burkholderiales</taxon>
        <taxon>Oxalobacteraceae</taxon>
        <taxon>Telluria group</taxon>
        <taxon>Pseudoduganella</taxon>
    </lineage>
</organism>
<evidence type="ECO:0000313" key="2">
    <source>
        <dbReference type="EMBL" id="MTV54304.1"/>
    </source>
</evidence>
<protein>
    <submittedName>
        <fullName evidence="2">Uncharacterized protein</fullName>
    </submittedName>
</protein>
<evidence type="ECO:0000313" key="4">
    <source>
        <dbReference type="Proteomes" id="UP000622638"/>
    </source>
</evidence>
<gene>
    <name evidence="1" type="ORF">GCM10011572_37530</name>
    <name evidence="2" type="ORF">GM672_16355</name>
</gene>
<sequence>MDKIDEDSSEDVVAALQALHLALSCDLDDVESRIGALAGADELDDAVVDRLTEYCAARTALHSGLASIAEVLGWVQFKIEEDAEGEVAAAIQPLPTVRGCSIH</sequence>
<dbReference type="AlphaFoldDB" id="A0A6I3SYY2"/>
<dbReference type="Proteomes" id="UP000430634">
    <property type="component" value="Unassembled WGS sequence"/>
</dbReference>
<dbReference type="Proteomes" id="UP000622638">
    <property type="component" value="Unassembled WGS sequence"/>
</dbReference>
<comment type="caution">
    <text evidence="2">The sequence shown here is derived from an EMBL/GenBank/DDBJ whole genome shotgun (WGS) entry which is preliminary data.</text>
</comment>
<evidence type="ECO:0000313" key="1">
    <source>
        <dbReference type="EMBL" id="GGC12617.1"/>
    </source>
</evidence>
<accession>A0A6I3SYY2</accession>
<dbReference type="EMBL" id="WNKZ01000048">
    <property type="protein sequence ID" value="MTV54304.1"/>
    <property type="molecule type" value="Genomic_DNA"/>
</dbReference>
<evidence type="ECO:0000313" key="3">
    <source>
        <dbReference type="Proteomes" id="UP000430634"/>
    </source>
</evidence>
<dbReference type="OrthoDB" id="8777664at2"/>